<dbReference type="SMART" id="SM00063">
    <property type="entry name" value="FRI"/>
    <property type="match status" value="1"/>
</dbReference>
<feature type="transmembrane region" description="Helical" evidence="11">
    <location>
        <begin position="567"/>
        <end position="593"/>
    </location>
</feature>
<feature type="disulfide bond" evidence="9">
    <location>
        <begin position="178"/>
        <end position="216"/>
    </location>
</feature>
<evidence type="ECO:0000256" key="3">
    <source>
        <dbReference type="ARBA" id="ARBA00022473"/>
    </source>
</evidence>
<dbReference type="GO" id="GO:0035567">
    <property type="term" value="P:non-canonical Wnt signaling pathway"/>
    <property type="evidence" value="ECO:0007669"/>
    <property type="project" value="TreeGrafter"/>
</dbReference>
<keyword evidence="8" id="KW-0675">Receptor</keyword>
<comment type="similarity">
    <text evidence="2">Belongs to the G-protein coupled receptor Fz/Smo family.</text>
</comment>
<name>A0A3Q0KQD7_SCHMA</name>
<dbReference type="PROSITE" id="PS50038">
    <property type="entry name" value="FZ"/>
    <property type="match status" value="1"/>
</dbReference>
<feature type="transmembrane region" description="Helical" evidence="11">
    <location>
        <begin position="613"/>
        <end position="632"/>
    </location>
</feature>
<protein>
    <submittedName>
        <fullName evidence="15">Frizzled, putative</fullName>
    </submittedName>
</protein>
<evidence type="ECO:0000256" key="2">
    <source>
        <dbReference type="ARBA" id="ARBA00008077"/>
    </source>
</evidence>
<feature type="domain" description="G-protein coupled receptors family 2 profile 2" evidence="13">
    <location>
        <begin position="404"/>
        <end position="798"/>
    </location>
</feature>
<reference evidence="15" key="2">
    <citation type="submission" date="2018-12" db="UniProtKB">
        <authorList>
            <consortium name="WormBaseParasite"/>
        </authorList>
    </citation>
    <scope>IDENTIFICATION</scope>
    <source>
        <strain evidence="15">Puerto Rican</strain>
    </source>
</reference>
<dbReference type="CDD" id="cd15035">
    <property type="entry name" value="7tmF_FZD5_FZD8-like"/>
    <property type="match status" value="1"/>
</dbReference>
<comment type="subcellular location">
    <subcellularLocation>
        <location evidence="1">Membrane</location>
        <topology evidence="1">Multi-pass membrane protein</topology>
    </subcellularLocation>
</comment>
<feature type="transmembrane region" description="Helical" evidence="11">
    <location>
        <begin position="700"/>
        <end position="724"/>
    </location>
</feature>
<accession>A0A3Q0KQD7</accession>
<dbReference type="SMART" id="SM01330">
    <property type="entry name" value="Frizzled"/>
    <property type="match status" value="1"/>
</dbReference>
<feature type="transmembrane region" description="Helical" evidence="11">
    <location>
        <begin position="406"/>
        <end position="428"/>
    </location>
</feature>
<dbReference type="InterPro" id="IPR000539">
    <property type="entry name" value="Frizzled/Smoothened_7TM"/>
</dbReference>
<dbReference type="SUPFAM" id="SSF63501">
    <property type="entry name" value="Frizzled cysteine-rich domain"/>
    <property type="match status" value="1"/>
</dbReference>
<evidence type="ECO:0000256" key="1">
    <source>
        <dbReference type="ARBA" id="ARBA00004141"/>
    </source>
</evidence>
<feature type="transmembrane region" description="Helical" evidence="11">
    <location>
        <begin position="440"/>
        <end position="460"/>
    </location>
</feature>
<feature type="transmembrane region" description="Helical" evidence="11">
    <location>
        <begin position="652"/>
        <end position="680"/>
    </location>
</feature>
<feature type="domain" description="FZ" evidence="12">
    <location>
        <begin position="128"/>
        <end position="250"/>
    </location>
</feature>
<keyword evidence="6 11" id="KW-0472">Membrane</keyword>
<dbReference type="PRINTS" id="PR00489">
    <property type="entry name" value="FRIZZLED"/>
</dbReference>
<dbReference type="Pfam" id="PF01534">
    <property type="entry name" value="Frizzled"/>
    <property type="match status" value="2"/>
</dbReference>
<dbReference type="InterPro" id="IPR017981">
    <property type="entry name" value="GPCR_2-like_7TM"/>
</dbReference>
<feature type="transmembrane region" description="Helical" evidence="11">
    <location>
        <begin position="769"/>
        <end position="791"/>
    </location>
</feature>
<feature type="disulfide bond" evidence="9">
    <location>
        <begin position="209"/>
        <end position="233"/>
    </location>
</feature>
<feature type="region of interest" description="Disordered" evidence="10">
    <location>
        <begin position="103"/>
        <end position="126"/>
    </location>
</feature>
<organism evidence="14 15">
    <name type="scientific">Schistosoma mansoni</name>
    <name type="common">Blood fluke</name>
    <dbReference type="NCBI Taxonomy" id="6183"/>
    <lineage>
        <taxon>Eukaryota</taxon>
        <taxon>Metazoa</taxon>
        <taxon>Spiralia</taxon>
        <taxon>Lophotrochozoa</taxon>
        <taxon>Platyhelminthes</taxon>
        <taxon>Trematoda</taxon>
        <taxon>Digenea</taxon>
        <taxon>Strigeidida</taxon>
        <taxon>Schistosomatoidea</taxon>
        <taxon>Schistosomatidae</taxon>
        <taxon>Schistosoma</taxon>
    </lineage>
</organism>
<evidence type="ECO:0000256" key="5">
    <source>
        <dbReference type="ARBA" id="ARBA00022989"/>
    </source>
</evidence>
<dbReference type="Pfam" id="PF01392">
    <property type="entry name" value="Fz"/>
    <property type="match status" value="1"/>
</dbReference>
<evidence type="ECO:0000256" key="11">
    <source>
        <dbReference type="SAM" id="Phobius"/>
    </source>
</evidence>
<dbReference type="PANTHER" id="PTHR11309">
    <property type="entry name" value="FRIZZLED"/>
    <property type="match status" value="1"/>
</dbReference>
<evidence type="ECO:0000256" key="8">
    <source>
        <dbReference type="ARBA" id="ARBA00023170"/>
    </source>
</evidence>
<dbReference type="AlphaFoldDB" id="A0A3Q0KQD7"/>
<comment type="caution">
    <text evidence="9">Lacks conserved residue(s) required for the propagation of feature annotation.</text>
</comment>
<sequence>MTSSKYTMKRKQYKLLITFLLYFYSINSPNCYAYYNLNSMTKNNQLSSELISKMNTMNQYDHSLNNFHEYTDYTKNDPLIDSHLMMSSLNDVLSSSLLPSSSSASSSSSSSSSISAPVSSSSSSHNEIETHRCEPITLILCKGMYYEYTRLPNMFHHETQEEAGLEAHQFYPLVQINCSKDLRFLLCSIYTPICIKGYPHFLPPCRSICQRVKAGCSPIMEHYEFPWPERMNCEQFPEYNNPQGILCMERNLTHEEQLELQSINIKNYQSIQSINQSSINQLNELSNSIQGISDPLGTSNSLGTEKYDQIKTLSIEDIELKNQFNDDASYILFKEAIKNDNISQLKTTFPNLHLKCTCDCRPPLINIKNLGMNSHEKITVADIKDCSMPCYTPYYPINSSYHFTTFWLGIWSIFCAISTLITIFTFIIDSYRFQYPELPLIYLSLCYFMISMGYLIRVFMGHQAIACDSLPNQYENLQNDLTQTTMNNNHNHDWFGYNPTNIHENLKSVTIYPDTITTTTTVAKATMTTNELSMITSKTTSNLLKSPNQLIRSKILRYALNGRASCAVVFLLIYFFNMAASIWWVILALTWLLAAGLKWGSEAISKYSQVFHFIAWSLPASQTALALLLSIVEGDPISGLCTIQSNKSIPFLLFTFIPLLIYLIIGILFMMIGFIALFHIRGTIKLQRPRIIEIHKLDKLIIRIGIYGMLYTIPNLIVLFIIGYELRNTYIWQLGIACHCHYDIGQYNEEVEPILPVALPIWNPSKPEYSIYMLKHFMTLMIGIISGFWIWSNKTIDTWRRFCFNGNKCLFQFNKHNNSSSCNGLLVNPNCIEQDIYHKRRMKHWIQIPSNVSMATVTKLTDTRIKSKLNSMNKYPIFIENNEHCNTTVITTTTTTTTTTMKTTMTATSKEHNTTSYDFINNGTLSNINPLLALNPLSTPFSTHSYDVPNHDIQYKSSFGAYYSIDGSTISQQYGDVNSYHTNNSFSNNNNNHSTTVDNQFMITNTRSYVTQLSGHSMNPSFSTLSSSLNSPHKSSMLHLNNNNNNNSSLNITNNHSSISTGISSSGISSGQINDGLTRTGSIFTGSELNSNSISPKNMDYYLNGEQRSFKLNGSQATTTTTTPATTLLPVINYDRHIDESNLRRNNHSICVNNQFISNMINENRKNNLSLVQ</sequence>
<reference evidence="14" key="1">
    <citation type="journal article" date="2012" name="PLoS Negl. Trop. Dis.">
        <title>A systematically improved high quality genome and transcriptome of the human blood fluke Schistosoma mansoni.</title>
        <authorList>
            <person name="Protasio A.V."/>
            <person name="Tsai I.J."/>
            <person name="Babbage A."/>
            <person name="Nichol S."/>
            <person name="Hunt M."/>
            <person name="Aslett M.A."/>
            <person name="De Silva N."/>
            <person name="Velarde G.S."/>
            <person name="Anderson T.J."/>
            <person name="Clark R.C."/>
            <person name="Davidson C."/>
            <person name="Dillon G.P."/>
            <person name="Holroyd N.E."/>
            <person name="LoVerde P.T."/>
            <person name="Lloyd C."/>
            <person name="McQuillan J."/>
            <person name="Oliveira G."/>
            <person name="Otto T.D."/>
            <person name="Parker-Manuel S.J."/>
            <person name="Quail M.A."/>
            <person name="Wilson R.A."/>
            <person name="Zerlotini A."/>
            <person name="Dunne D.W."/>
            <person name="Berriman M."/>
        </authorList>
    </citation>
    <scope>NUCLEOTIDE SEQUENCE [LARGE SCALE GENOMIC DNA]</scope>
    <source>
        <strain evidence="14">Puerto Rican</strain>
    </source>
</reference>
<evidence type="ECO:0000256" key="4">
    <source>
        <dbReference type="ARBA" id="ARBA00022692"/>
    </source>
</evidence>
<evidence type="ECO:0000259" key="13">
    <source>
        <dbReference type="PROSITE" id="PS50261"/>
    </source>
</evidence>
<dbReference type="STRING" id="6183.A0A3Q0KQD7"/>
<keyword evidence="5 11" id="KW-1133">Transmembrane helix</keyword>
<feature type="compositionally biased region" description="Low complexity" evidence="10">
    <location>
        <begin position="103"/>
        <end position="124"/>
    </location>
</feature>
<dbReference type="Gene3D" id="1.20.1070.10">
    <property type="entry name" value="Rhodopsin 7-helix transmembrane proteins"/>
    <property type="match status" value="1"/>
</dbReference>
<dbReference type="GO" id="GO:0017147">
    <property type="term" value="F:Wnt-protein binding"/>
    <property type="evidence" value="ECO:0007669"/>
    <property type="project" value="TreeGrafter"/>
</dbReference>
<dbReference type="WBParaSite" id="Smp_155340.1">
    <property type="protein sequence ID" value="Smp_155340.1"/>
    <property type="gene ID" value="Smp_155340"/>
</dbReference>
<evidence type="ECO:0000256" key="6">
    <source>
        <dbReference type="ARBA" id="ARBA00023136"/>
    </source>
</evidence>
<feature type="disulfide bond" evidence="9">
    <location>
        <begin position="133"/>
        <end position="194"/>
    </location>
</feature>
<dbReference type="InterPro" id="IPR036790">
    <property type="entry name" value="Frizzled_dom_sf"/>
</dbReference>
<evidence type="ECO:0000256" key="10">
    <source>
        <dbReference type="SAM" id="MobiDB-lite"/>
    </source>
</evidence>
<dbReference type="PANTHER" id="PTHR11309:SF126">
    <property type="entry name" value="FRIZZLED-2"/>
    <property type="match status" value="1"/>
</dbReference>
<proteinExistence type="inferred from homology"/>
<keyword evidence="7 9" id="KW-1015">Disulfide bond</keyword>
<evidence type="ECO:0000313" key="14">
    <source>
        <dbReference type="Proteomes" id="UP000008854"/>
    </source>
</evidence>
<evidence type="ECO:0000259" key="12">
    <source>
        <dbReference type="PROSITE" id="PS50038"/>
    </source>
</evidence>
<evidence type="ECO:0000256" key="9">
    <source>
        <dbReference type="PROSITE-ProRule" id="PRU00090"/>
    </source>
</evidence>
<dbReference type="GO" id="GO:0005886">
    <property type="term" value="C:plasma membrane"/>
    <property type="evidence" value="ECO:0007669"/>
    <property type="project" value="TreeGrafter"/>
</dbReference>
<keyword evidence="4 11" id="KW-0812">Transmembrane</keyword>
<keyword evidence="14" id="KW-1185">Reference proteome</keyword>
<keyword evidence="3" id="KW-0217">Developmental protein</keyword>
<evidence type="ECO:0000313" key="15">
    <source>
        <dbReference type="WBParaSite" id="Smp_155340.1"/>
    </source>
</evidence>
<dbReference type="Gene3D" id="1.10.2000.10">
    <property type="entry name" value="Frizzled cysteine-rich domain"/>
    <property type="match status" value="1"/>
</dbReference>
<dbReference type="GO" id="GO:0042813">
    <property type="term" value="F:Wnt receptor activity"/>
    <property type="evidence" value="ECO:0007669"/>
    <property type="project" value="TreeGrafter"/>
</dbReference>
<evidence type="ECO:0000256" key="7">
    <source>
        <dbReference type="ARBA" id="ARBA00023157"/>
    </source>
</evidence>
<dbReference type="InterPro" id="IPR015526">
    <property type="entry name" value="Frizzled/SFRP"/>
</dbReference>
<dbReference type="Proteomes" id="UP000008854">
    <property type="component" value="Unassembled WGS sequence"/>
</dbReference>
<dbReference type="InterPro" id="IPR020067">
    <property type="entry name" value="Frizzled_dom"/>
</dbReference>
<feature type="disulfide bond" evidence="9">
    <location>
        <begin position="141"/>
        <end position="187"/>
    </location>
</feature>
<dbReference type="GO" id="GO:0060070">
    <property type="term" value="P:canonical Wnt signaling pathway"/>
    <property type="evidence" value="ECO:0007669"/>
    <property type="project" value="TreeGrafter"/>
</dbReference>
<dbReference type="PROSITE" id="PS50261">
    <property type="entry name" value="G_PROTEIN_RECEP_F2_4"/>
    <property type="match status" value="1"/>
</dbReference>
<dbReference type="InParanoid" id="A0A3Q0KQD7"/>